<feature type="region of interest" description="Disordered" evidence="1">
    <location>
        <begin position="164"/>
        <end position="186"/>
    </location>
</feature>
<dbReference type="Pfam" id="PF06693">
    <property type="entry name" value="DUF1190"/>
    <property type="match status" value="1"/>
</dbReference>
<organism evidence="3 4">
    <name type="scientific">Shewanella jiangmenensis</name>
    <dbReference type="NCBI Taxonomy" id="2837387"/>
    <lineage>
        <taxon>Bacteria</taxon>
        <taxon>Pseudomonadati</taxon>
        <taxon>Pseudomonadota</taxon>
        <taxon>Gammaproteobacteria</taxon>
        <taxon>Alteromonadales</taxon>
        <taxon>Shewanellaceae</taxon>
        <taxon>Shewanella</taxon>
    </lineage>
</organism>
<feature type="signal peptide" evidence="2">
    <location>
        <begin position="1"/>
        <end position="29"/>
    </location>
</feature>
<keyword evidence="2" id="KW-0732">Signal</keyword>
<dbReference type="RefSeq" id="WP_214508766.1">
    <property type="nucleotide sequence ID" value="NZ_JAHEPS010000015.1"/>
</dbReference>
<keyword evidence="4" id="KW-1185">Reference proteome</keyword>
<evidence type="ECO:0000256" key="1">
    <source>
        <dbReference type="SAM" id="MobiDB-lite"/>
    </source>
</evidence>
<dbReference type="Proteomes" id="UP001195903">
    <property type="component" value="Unassembled WGS sequence"/>
</dbReference>
<sequence>MANSKRSRHVALMLMAPAGSFFISGCSEAPENALVFETIEQCQSFGGDEDECRIAHDEAVQNHNETAPKYLTEQECEADFGDEKCEARSNGWVTPLMAGFLMGSLIDIDGKKKKKTLMGRPLYKSRDDQTTFRSSGNKPIARNVGQTQVFKSSLASRSNNIVSRGGFGMQAQKRAESSSGGGSYGG</sequence>
<protein>
    <submittedName>
        <fullName evidence="3">DUF1190 domain-containing protein</fullName>
    </submittedName>
</protein>
<dbReference type="PROSITE" id="PS51257">
    <property type="entry name" value="PROKAR_LIPOPROTEIN"/>
    <property type="match status" value="1"/>
</dbReference>
<comment type="caution">
    <text evidence="3">The sequence shown here is derived from an EMBL/GenBank/DDBJ whole genome shotgun (WGS) entry which is preliminary data.</text>
</comment>
<evidence type="ECO:0000313" key="3">
    <source>
        <dbReference type="EMBL" id="MBT1446569.1"/>
    </source>
</evidence>
<dbReference type="InterPro" id="IPR009576">
    <property type="entry name" value="Biofilm_formation_YgiB"/>
</dbReference>
<evidence type="ECO:0000313" key="4">
    <source>
        <dbReference type="Proteomes" id="UP001195903"/>
    </source>
</evidence>
<reference evidence="3 4" key="1">
    <citation type="submission" date="2021-05" db="EMBL/GenBank/DDBJ databases">
        <title>Shewanella sp. JM162201.</title>
        <authorList>
            <person name="Xu S."/>
            <person name="Li A."/>
        </authorList>
    </citation>
    <scope>NUCLEOTIDE SEQUENCE [LARGE SCALE GENOMIC DNA]</scope>
    <source>
        <strain evidence="3 4">JM162201</strain>
    </source>
</reference>
<feature type="chain" id="PRO_5047173029" evidence="2">
    <location>
        <begin position="30"/>
        <end position="186"/>
    </location>
</feature>
<evidence type="ECO:0000256" key="2">
    <source>
        <dbReference type="SAM" id="SignalP"/>
    </source>
</evidence>
<dbReference type="EMBL" id="JAHEPS010000015">
    <property type="protein sequence ID" value="MBT1446569.1"/>
    <property type="molecule type" value="Genomic_DNA"/>
</dbReference>
<proteinExistence type="predicted"/>
<name>A0ABS5V9Z3_9GAMM</name>
<accession>A0ABS5V9Z3</accession>
<gene>
    <name evidence="3" type="ORF">KJI95_18905</name>
</gene>